<feature type="transmembrane region" description="Helical" evidence="1">
    <location>
        <begin position="218"/>
        <end position="241"/>
    </location>
</feature>
<name>A0ABR1D135_NECAM</name>
<feature type="transmembrane region" description="Helical" evidence="1">
    <location>
        <begin position="73"/>
        <end position="94"/>
    </location>
</feature>
<reference evidence="2 3" key="1">
    <citation type="submission" date="2023-08" db="EMBL/GenBank/DDBJ databases">
        <title>A Necator americanus chromosomal reference genome.</title>
        <authorList>
            <person name="Ilik V."/>
            <person name="Petrzelkova K.J."/>
            <person name="Pardy F."/>
            <person name="Fuh T."/>
            <person name="Niatou-Singa F.S."/>
            <person name="Gouil Q."/>
            <person name="Baker L."/>
            <person name="Ritchie M.E."/>
            <person name="Jex A.R."/>
            <person name="Gazzola D."/>
            <person name="Li H."/>
            <person name="Toshio Fujiwara R."/>
            <person name="Zhan B."/>
            <person name="Aroian R.V."/>
            <person name="Pafco B."/>
            <person name="Schwarz E.M."/>
        </authorList>
    </citation>
    <scope>NUCLEOTIDE SEQUENCE [LARGE SCALE GENOMIC DNA]</scope>
    <source>
        <strain evidence="2 3">Aroian</strain>
        <tissue evidence="2">Whole animal</tissue>
    </source>
</reference>
<keyword evidence="3" id="KW-1185">Reference proteome</keyword>
<comment type="caution">
    <text evidence="2">The sequence shown here is derived from an EMBL/GenBank/DDBJ whole genome shotgun (WGS) entry which is preliminary data.</text>
</comment>
<evidence type="ECO:0000256" key="1">
    <source>
        <dbReference type="SAM" id="Phobius"/>
    </source>
</evidence>
<feature type="transmembrane region" description="Helical" evidence="1">
    <location>
        <begin position="158"/>
        <end position="178"/>
    </location>
</feature>
<dbReference type="Proteomes" id="UP001303046">
    <property type="component" value="Unassembled WGS sequence"/>
</dbReference>
<organism evidence="2 3">
    <name type="scientific">Necator americanus</name>
    <name type="common">Human hookworm</name>
    <dbReference type="NCBI Taxonomy" id="51031"/>
    <lineage>
        <taxon>Eukaryota</taxon>
        <taxon>Metazoa</taxon>
        <taxon>Ecdysozoa</taxon>
        <taxon>Nematoda</taxon>
        <taxon>Chromadorea</taxon>
        <taxon>Rhabditida</taxon>
        <taxon>Rhabditina</taxon>
        <taxon>Rhabditomorpha</taxon>
        <taxon>Strongyloidea</taxon>
        <taxon>Ancylostomatidae</taxon>
        <taxon>Bunostominae</taxon>
        <taxon>Necator</taxon>
    </lineage>
</organism>
<feature type="transmembrane region" description="Helical" evidence="1">
    <location>
        <begin position="184"/>
        <end position="206"/>
    </location>
</feature>
<proteinExistence type="predicted"/>
<dbReference type="PANTHER" id="PTHR40288">
    <property type="entry name" value="PROTEIN CBG16535-RELATED"/>
    <property type="match status" value="1"/>
</dbReference>
<evidence type="ECO:0000313" key="2">
    <source>
        <dbReference type="EMBL" id="KAK6743126.1"/>
    </source>
</evidence>
<accession>A0ABR1D135</accession>
<protein>
    <submittedName>
        <fullName evidence="2">Uncharacterized protein</fullName>
    </submittedName>
</protein>
<keyword evidence="1" id="KW-1133">Transmembrane helix</keyword>
<dbReference type="EMBL" id="JAVFWL010000003">
    <property type="protein sequence ID" value="KAK6743126.1"/>
    <property type="molecule type" value="Genomic_DNA"/>
</dbReference>
<sequence>MLLDPHTQWYICFNMPRFKDSRTWAILREKFEMRKSDEDRILRPENKASMCRGVQVQDEWTYFCGIWLKNRSIVIILAIAQFVVATVSLAQHVYSIANFNKIFLCSFNESSPNAGNFLSADVIIFDFGLFHELIQVQECIANYLDGGYMRCLWCSGQMIALALTVVTCLCVVHPHPLLLWPQLIIQNAYCFGLVILTIATADKLLVSILHPTNPHLSLLILYFGIGTCTNHVFDYVLWHYYWHEEFQYTTRTGKHVIPFWV</sequence>
<dbReference type="PANTHER" id="PTHR40288:SF2">
    <property type="entry name" value="G PROTEIN-COUPLED RECEPTOR-RELATED"/>
    <property type="match status" value="1"/>
</dbReference>
<gene>
    <name evidence="2" type="primary">Necator_chrIII.g11175</name>
    <name evidence="2" type="ORF">RB195_010410</name>
</gene>
<keyword evidence="1" id="KW-0812">Transmembrane</keyword>
<keyword evidence="1" id="KW-0472">Membrane</keyword>
<evidence type="ECO:0000313" key="3">
    <source>
        <dbReference type="Proteomes" id="UP001303046"/>
    </source>
</evidence>